<organism evidence="2 3">
    <name type="scientific">Dictyobacter vulcani</name>
    <dbReference type="NCBI Taxonomy" id="2607529"/>
    <lineage>
        <taxon>Bacteria</taxon>
        <taxon>Bacillati</taxon>
        <taxon>Chloroflexota</taxon>
        <taxon>Ktedonobacteria</taxon>
        <taxon>Ktedonobacterales</taxon>
        <taxon>Dictyobacteraceae</taxon>
        <taxon>Dictyobacter</taxon>
    </lineage>
</organism>
<feature type="transmembrane region" description="Helical" evidence="1">
    <location>
        <begin position="116"/>
        <end position="138"/>
    </location>
</feature>
<accession>A0A5J4KPD9</accession>
<dbReference type="EMBL" id="BKZW01000004">
    <property type="protein sequence ID" value="GER91588.1"/>
    <property type="molecule type" value="Genomic_DNA"/>
</dbReference>
<evidence type="ECO:0008006" key="4">
    <source>
        <dbReference type="Google" id="ProtNLM"/>
    </source>
</evidence>
<gene>
    <name evidence="2" type="ORF">KDW_57500</name>
</gene>
<dbReference type="AlphaFoldDB" id="A0A5J4KPD9"/>
<evidence type="ECO:0000313" key="2">
    <source>
        <dbReference type="EMBL" id="GER91588.1"/>
    </source>
</evidence>
<comment type="caution">
    <text evidence="2">The sequence shown here is derived from an EMBL/GenBank/DDBJ whole genome shotgun (WGS) entry which is preliminary data.</text>
</comment>
<keyword evidence="1" id="KW-0472">Membrane</keyword>
<keyword evidence="3" id="KW-1185">Reference proteome</keyword>
<evidence type="ECO:0000313" key="3">
    <source>
        <dbReference type="Proteomes" id="UP000326912"/>
    </source>
</evidence>
<sequence>MPSPQVQSAWSYEEPELAYGQQQPVSAGIYHEATEAFVLPPRQSQGLANPAGNQLQRAPANFRPATTRQLAPSGSQQHYGVVPAPAPTGYPRVPQTPYQRQGGLPQSRPPISHYKLLIISICLLTLIIGVLGVAAIVASTRQDQQAKSTQQPPHAHATTRVAPTLTVVSTPTALSTPTTVAIATSVPVAGFTWCGTECAPNGFIDQYAVGWQKTPVAGSTGMQFLNPQQADQIAIFKRQDTATAAAGQLLANEIQTVYASQPGYQAPQAVQTATIGGETWSVAGLLYMGANQTMEQVTVCVTVHQGKTFILEFQAPQSQFAQVSIAYYNIMIGKFQFI</sequence>
<reference evidence="2 3" key="1">
    <citation type="submission" date="2019-10" db="EMBL/GenBank/DDBJ databases">
        <title>Dictyobacter vulcani sp. nov., within the class Ktedonobacteria, isolated from soil of volcanic Mt. Zao.</title>
        <authorList>
            <person name="Zheng Y."/>
            <person name="Wang C.M."/>
            <person name="Sakai Y."/>
            <person name="Abe K."/>
            <person name="Yokota A."/>
            <person name="Yabe S."/>
        </authorList>
    </citation>
    <scope>NUCLEOTIDE SEQUENCE [LARGE SCALE GENOMIC DNA]</scope>
    <source>
        <strain evidence="2 3">W12</strain>
    </source>
</reference>
<proteinExistence type="predicted"/>
<dbReference type="Proteomes" id="UP000326912">
    <property type="component" value="Unassembled WGS sequence"/>
</dbReference>
<keyword evidence="1" id="KW-0812">Transmembrane</keyword>
<name>A0A5J4KPD9_9CHLR</name>
<protein>
    <recommendedName>
        <fullName evidence="4">PsbP C-terminal domain-containing protein</fullName>
    </recommendedName>
</protein>
<keyword evidence="1" id="KW-1133">Transmembrane helix</keyword>
<evidence type="ECO:0000256" key="1">
    <source>
        <dbReference type="SAM" id="Phobius"/>
    </source>
</evidence>